<evidence type="ECO:0000313" key="2">
    <source>
        <dbReference type="Proteomes" id="UP001439008"/>
    </source>
</evidence>
<reference evidence="1 2" key="1">
    <citation type="journal article" date="2024" name="BMC Biol.">
        <title>Comparative genomics of Ascetosporea gives new insight into the evolutionary basis for animal parasitism in Rhizaria.</title>
        <authorList>
            <person name="Hiltunen Thoren M."/>
            <person name="Onut-Brannstrom I."/>
            <person name="Alfjorden A."/>
            <person name="Peckova H."/>
            <person name="Swords F."/>
            <person name="Hooper C."/>
            <person name="Holzer A.S."/>
            <person name="Bass D."/>
            <person name="Burki F."/>
        </authorList>
    </citation>
    <scope>NUCLEOTIDE SEQUENCE [LARGE SCALE GENOMIC DNA]</scope>
    <source>
        <strain evidence="1">20-A016</strain>
    </source>
</reference>
<keyword evidence="2" id="KW-1185">Reference proteome</keyword>
<dbReference type="Proteomes" id="UP001439008">
    <property type="component" value="Unassembled WGS sequence"/>
</dbReference>
<proteinExistence type="predicted"/>
<name>A0ABV2ASS8_9EUKA</name>
<sequence>MLPEVCAATLLPPTIAQKRTTEPFPDTLMPTKACPKVLGWDKIQPSTSLLTQKISSAVWRRMSVRRRRFF</sequence>
<comment type="caution">
    <text evidence="1">The sequence shown here is derived from an EMBL/GenBank/DDBJ whole genome shotgun (WGS) entry which is preliminary data.</text>
</comment>
<evidence type="ECO:0000313" key="1">
    <source>
        <dbReference type="EMBL" id="MES1922735.1"/>
    </source>
</evidence>
<organism evidence="1 2">
    <name type="scientific">Bonamia ostreae</name>
    <dbReference type="NCBI Taxonomy" id="126728"/>
    <lineage>
        <taxon>Eukaryota</taxon>
        <taxon>Sar</taxon>
        <taxon>Rhizaria</taxon>
        <taxon>Endomyxa</taxon>
        <taxon>Ascetosporea</taxon>
        <taxon>Haplosporida</taxon>
        <taxon>Bonamia</taxon>
    </lineage>
</organism>
<dbReference type="EMBL" id="JBDODL010003543">
    <property type="protein sequence ID" value="MES1922735.1"/>
    <property type="molecule type" value="Genomic_DNA"/>
</dbReference>
<protein>
    <submittedName>
        <fullName evidence="1">Uncharacterized protein</fullName>
    </submittedName>
</protein>
<gene>
    <name evidence="1" type="ORF">MHBO_004258</name>
</gene>
<accession>A0ABV2ASS8</accession>